<protein>
    <submittedName>
        <fullName evidence="1">Uncharacterized protein</fullName>
    </submittedName>
</protein>
<name>R0MNW2_NOSB1</name>
<accession>R0MNW2</accession>
<evidence type="ECO:0000313" key="1">
    <source>
        <dbReference type="EMBL" id="EOB14558.1"/>
    </source>
</evidence>
<evidence type="ECO:0000313" key="2">
    <source>
        <dbReference type="Proteomes" id="UP000016927"/>
    </source>
</evidence>
<proteinExistence type="predicted"/>
<dbReference type="Proteomes" id="UP000016927">
    <property type="component" value="Unassembled WGS sequence"/>
</dbReference>
<reference evidence="1 2" key="1">
    <citation type="journal article" date="2013" name="BMC Genomics">
        <title>Comparative genomics of parasitic silkworm microsporidia reveal an association between genome expansion and host adaptation.</title>
        <authorList>
            <person name="Pan G."/>
            <person name="Xu J."/>
            <person name="Li T."/>
            <person name="Xia Q."/>
            <person name="Liu S.L."/>
            <person name="Zhang G."/>
            <person name="Li S."/>
            <person name="Li C."/>
            <person name="Liu H."/>
            <person name="Yang L."/>
            <person name="Liu T."/>
            <person name="Zhang X."/>
            <person name="Wu Z."/>
            <person name="Fan W."/>
            <person name="Dang X."/>
            <person name="Xiang H."/>
            <person name="Tao M."/>
            <person name="Li Y."/>
            <person name="Hu J."/>
            <person name="Li Z."/>
            <person name="Lin L."/>
            <person name="Luo J."/>
            <person name="Geng L."/>
            <person name="Wang L."/>
            <person name="Long M."/>
            <person name="Wan Y."/>
            <person name="He N."/>
            <person name="Zhang Z."/>
            <person name="Lu C."/>
            <person name="Keeling P.J."/>
            <person name="Wang J."/>
            <person name="Xiang Z."/>
            <person name="Zhou Z."/>
        </authorList>
    </citation>
    <scope>NUCLEOTIDE SEQUENCE [LARGE SCALE GENOMIC DNA]</scope>
    <source>
        <strain evidence="2">CQ1 / CVCC 102059</strain>
    </source>
</reference>
<organism evidence="1 2">
    <name type="scientific">Nosema bombycis (strain CQ1 / CVCC 102059)</name>
    <name type="common">Microsporidian parasite</name>
    <name type="synonym">Pebrine of silkworm</name>
    <dbReference type="NCBI Taxonomy" id="578461"/>
    <lineage>
        <taxon>Eukaryota</taxon>
        <taxon>Fungi</taxon>
        <taxon>Fungi incertae sedis</taxon>
        <taxon>Microsporidia</taxon>
        <taxon>Nosematidae</taxon>
        <taxon>Nosema</taxon>
    </lineage>
</organism>
<dbReference type="EMBL" id="KB908932">
    <property type="protein sequence ID" value="EOB14558.1"/>
    <property type="molecule type" value="Genomic_DNA"/>
</dbReference>
<dbReference type="VEuPathDB" id="MicrosporidiaDB:NBO_24g0004"/>
<dbReference type="HOGENOM" id="CLU_125089_0_0_1"/>
<keyword evidence="2" id="KW-1185">Reference proteome</keyword>
<sequence length="193" mass="23038">MKDINNFIYKLESYFDFDDILDTHIVYFYNNRMVINSSPITYTKISRVTKYKDGLKIGLIDKNIIDIPCEQDIKRKIFSLFRNLSECAEIIDPSAIIGSVILEFGDLNFVVYLRNTSYEEFRKILLKRLACYFYPRFKENNIDLDHYEDFKFFIKDNNKLIPIENSSDLGGALFHFNFRLKVLIRYKQTVKDR</sequence>
<dbReference type="OMA" id="CLNENSE"/>
<dbReference type="OrthoDB" id="2190213at2759"/>
<dbReference type="AlphaFoldDB" id="R0MNW2"/>
<gene>
    <name evidence="1" type="ORF">NBO_24g0004</name>
</gene>